<dbReference type="Pfam" id="PF07331">
    <property type="entry name" value="TctB"/>
    <property type="match status" value="1"/>
</dbReference>
<gene>
    <name evidence="3" type="ORF">GP2143_14476</name>
</gene>
<evidence type="ECO:0000313" key="3">
    <source>
        <dbReference type="EMBL" id="EAW32469.1"/>
    </source>
</evidence>
<feature type="transmembrane region" description="Helical" evidence="1">
    <location>
        <begin position="46"/>
        <end position="64"/>
    </location>
</feature>
<dbReference type="OrthoDB" id="6893601at2"/>
<dbReference type="InterPro" id="IPR009936">
    <property type="entry name" value="DUF1468"/>
</dbReference>
<keyword evidence="4" id="KW-1185">Reference proteome</keyword>
<dbReference type="Proteomes" id="UP000004931">
    <property type="component" value="Unassembled WGS sequence"/>
</dbReference>
<sequence length="156" mass="17585">MPSLLNRNMLIGLFMALLSLLFILYIAPEYIEEPGFIKNPIMSPRWLPMIMGSCVFILSLTLCFQEWLSSSKSIDPVSKERSIDVVVLIAVLIGYVLAFERLGAVLTAIVACLSLFALRARRSMALYLLAMIIPIAVYFFFTEFLNVPLPRGIFDD</sequence>
<keyword evidence="1" id="KW-1133">Transmembrane helix</keyword>
<dbReference type="EMBL" id="AAVT01000001">
    <property type="protein sequence ID" value="EAW32469.1"/>
    <property type="molecule type" value="Genomic_DNA"/>
</dbReference>
<accession>A0Y8L5</accession>
<feature type="transmembrane region" description="Helical" evidence="1">
    <location>
        <begin position="9"/>
        <end position="26"/>
    </location>
</feature>
<feature type="domain" description="DUF1468" evidence="2">
    <location>
        <begin position="10"/>
        <end position="150"/>
    </location>
</feature>
<name>A0Y8L5_9GAMM</name>
<proteinExistence type="predicted"/>
<evidence type="ECO:0000313" key="4">
    <source>
        <dbReference type="Proteomes" id="UP000004931"/>
    </source>
</evidence>
<evidence type="ECO:0000259" key="2">
    <source>
        <dbReference type="Pfam" id="PF07331"/>
    </source>
</evidence>
<evidence type="ECO:0000256" key="1">
    <source>
        <dbReference type="SAM" id="Phobius"/>
    </source>
</evidence>
<reference evidence="3 4" key="1">
    <citation type="journal article" date="2010" name="J. Bacteriol.">
        <title>Genome sequence of the oligotrophic marine Gammaproteobacterium HTCC2143, isolated from the Oregon Coast.</title>
        <authorList>
            <person name="Oh H.M."/>
            <person name="Kang I."/>
            <person name="Ferriera S."/>
            <person name="Giovannoni S.J."/>
            <person name="Cho J.C."/>
        </authorList>
    </citation>
    <scope>NUCLEOTIDE SEQUENCE [LARGE SCALE GENOMIC DNA]</scope>
    <source>
        <strain evidence="3 4">HTCC2143</strain>
    </source>
</reference>
<comment type="caution">
    <text evidence="3">The sequence shown here is derived from an EMBL/GenBank/DDBJ whole genome shotgun (WGS) entry which is preliminary data.</text>
</comment>
<feature type="transmembrane region" description="Helical" evidence="1">
    <location>
        <begin position="124"/>
        <end position="141"/>
    </location>
</feature>
<keyword evidence="1" id="KW-0812">Transmembrane</keyword>
<dbReference type="eggNOG" id="ENOG50333CA">
    <property type="taxonomic scope" value="Bacteria"/>
</dbReference>
<protein>
    <recommendedName>
        <fullName evidence="2">DUF1468 domain-containing protein</fullName>
    </recommendedName>
</protein>
<dbReference type="STRING" id="247633.GP2143_14476"/>
<feature type="transmembrane region" description="Helical" evidence="1">
    <location>
        <begin position="85"/>
        <end position="118"/>
    </location>
</feature>
<organism evidence="3 4">
    <name type="scientific">marine gamma proteobacterium HTCC2143</name>
    <dbReference type="NCBI Taxonomy" id="247633"/>
    <lineage>
        <taxon>Bacteria</taxon>
        <taxon>Pseudomonadati</taxon>
        <taxon>Pseudomonadota</taxon>
        <taxon>Gammaproteobacteria</taxon>
        <taxon>Cellvibrionales</taxon>
        <taxon>Spongiibacteraceae</taxon>
        <taxon>BD1-7 clade</taxon>
    </lineage>
</organism>
<dbReference type="AlphaFoldDB" id="A0Y8L5"/>
<keyword evidence="1" id="KW-0472">Membrane</keyword>